<feature type="region of interest" description="Disordered" evidence="4">
    <location>
        <begin position="35"/>
        <end position="60"/>
    </location>
</feature>
<organism evidence="5 6">
    <name type="scientific">Sporormia fimetaria CBS 119925</name>
    <dbReference type="NCBI Taxonomy" id="1340428"/>
    <lineage>
        <taxon>Eukaryota</taxon>
        <taxon>Fungi</taxon>
        <taxon>Dikarya</taxon>
        <taxon>Ascomycota</taxon>
        <taxon>Pezizomycotina</taxon>
        <taxon>Dothideomycetes</taxon>
        <taxon>Pleosporomycetidae</taxon>
        <taxon>Pleosporales</taxon>
        <taxon>Sporormiaceae</taxon>
        <taxon>Sporormia</taxon>
    </lineage>
</organism>
<evidence type="ECO:0000313" key="5">
    <source>
        <dbReference type="EMBL" id="KAF2749539.1"/>
    </source>
</evidence>
<protein>
    <recommendedName>
        <fullName evidence="7">Transcription factor domain-containing protein</fullName>
    </recommendedName>
</protein>
<evidence type="ECO:0000256" key="4">
    <source>
        <dbReference type="SAM" id="MobiDB-lite"/>
    </source>
</evidence>
<dbReference type="CDD" id="cd12148">
    <property type="entry name" value="fungal_TF_MHR"/>
    <property type="match status" value="1"/>
</dbReference>
<reference evidence="5" key="1">
    <citation type="journal article" date="2020" name="Stud. Mycol.">
        <title>101 Dothideomycetes genomes: a test case for predicting lifestyles and emergence of pathogens.</title>
        <authorList>
            <person name="Haridas S."/>
            <person name="Albert R."/>
            <person name="Binder M."/>
            <person name="Bloem J."/>
            <person name="Labutti K."/>
            <person name="Salamov A."/>
            <person name="Andreopoulos B."/>
            <person name="Baker S."/>
            <person name="Barry K."/>
            <person name="Bills G."/>
            <person name="Bluhm B."/>
            <person name="Cannon C."/>
            <person name="Castanera R."/>
            <person name="Culley D."/>
            <person name="Daum C."/>
            <person name="Ezra D."/>
            <person name="Gonzalez J."/>
            <person name="Henrissat B."/>
            <person name="Kuo A."/>
            <person name="Liang C."/>
            <person name="Lipzen A."/>
            <person name="Lutzoni F."/>
            <person name="Magnuson J."/>
            <person name="Mondo S."/>
            <person name="Nolan M."/>
            <person name="Ohm R."/>
            <person name="Pangilinan J."/>
            <person name="Park H.-J."/>
            <person name="Ramirez L."/>
            <person name="Alfaro M."/>
            <person name="Sun H."/>
            <person name="Tritt A."/>
            <person name="Yoshinaga Y."/>
            <person name="Zwiers L.-H."/>
            <person name="Turgeon B."/>
            <person name="Goodwin S."/>
            <person name="Spatafora J."/>
            <person name="Crous P."/>
            <person name="Grigoriev I."/>
        </authorList>
    </citation>
    <scope>NUCLEOTIDE SEQUENCE</scope>
    <source>
        <strain evidence="5">CBS 119925</strain>
    </source>
</reference>
<dbReference type="AlphaFoldDB" id="A0A6A6VIB4"/>
<proteinExistence type="predicted"/>
<keyword evidence="1" id="KW-0805">Transcription regulation</keyword>
<dbReference type="EMBL" id="MU006566">
    <property type="protein sequence ID" value="KAF2749539.1"/>
    <property type="molecule type" value="Genomic_DNA"/>
</dbReference>
<feature type="region of interest" description="Disordered" evidence="4">
    <location>
        <begin position="1"/>
        <end position="23"/>
    </location>
</feature>
<evidence type="ECO:0000313" key="6">
    <source>
        <dbReference type="Proteomes" id="UP000799440"/>
    </source>
</evidence>
<keyword evidence="6" id="KW-1185">Reference proteome</keyword>
<keyword evidence="2" id="KW-0804">Transcription</keyword>
<gene>
    <name evidence="5" type="ORF">M011DRAFT_484951</name>
</gene>
<evidence type="ECO:0000256" key="2">
    <source>
        <dbReference type="ARBA" id="ARBA00023163"/>
    </source>
</evidence>
<evidence type="ECO:0000256" key="3">
    <source>
        <dbReference type="ARBA" id="ARBA00023242"/>
    </source>
</evidence>
<dbReference type="OrthoDB" id="5392779at2759"/>
<evidence type="ECO:0008006" key="7">
    <source>
        <dbReference type="Google" id="ProtNLM"/>
    </source>
</evidence>
<dbReference type="PANTHER" id="PTHR47840:SF1">
    <property type="entry name" value="ZN(II)2CYS6 TRANSCRIPTION FACTOR (EUROFUNG)"/>
    <property type="match status" value="1"/>
</dbReference>
<evidence type="ECO:0000256" key="1">
    <source>
        <dbReference type="ARBA" id="ARBA00023015"/>
    </source>
</evidence>
<keyword evidence="3" id="KW-0539">Nucleus</keyword>
<feature type="compositionally biased region" description="Polar residues" evidence="4">
    <location>
        <begin position="45"/>
        <end position="54"/>
    </location>
</feature>
<dbReference type="Proteomes" id="UP000799440">
    <property type="component" value="Unassembled WGS sequence"/>
</dbReference>
<name>A0A6A6VIB4_9PLEO</name>
<sequence length="671" mass="75142">MSPAEPTTKHEEAKKRPSKGLRAWECKRRKVQPEGILLDREPSLDASSDSTAMEKQSHCPVHFSERRRKIEQLFERFVCRKSTNTPAVDPPRSPTLVDSTSERQAKWGFDLLPKISTESHDISTISQGIVNYHAAPADPSTPTPAWKSPESVATVVETSEGEACDRIRKSLLALLPSQHDSDVLFESTNAWTIFHSLYNPYGELYVNRDPESYALDMAAVAQERAIIIARTLMHLALSICCLPPEFDCSRLTPGWSLHAAVNDYVEAVTSLVSASDDIMCTLPGLETLLLLTLYHVNCANLRKAWLVVQRALNLAQLMGFHRIIQGRLTCPTMEAIENAKIVWRCIVDAETYLGLHLRLPFASEGYPSESGDPGITHRSKLNTLARQIAAVDANITAQTYAHALFLDEKLESLMRVLPKEFWEVPNVPSKARSPESAMVLERVALQVWHLQLKMILHLPFLLRAAKESRYEYSKISALQACRDIMLRWFALREASNTQAYCRFSELAAYMAAVTVVLDILSEMGMKERTEVQRTRGCDFGMVCRVICDLEKLAKGSPREKIAARSAAVIRKLLCTLDPSRRSGESARLTVPYFGTIQIGFQKPPIRPVFDPDSQNGRTVNDATNCSHTPVFSFVSNDLWPSTEASLCGEADFDIILFDGLDDKDTEGNWVF</sequence>
<accession>A0A6A6VIB4</accession>
<dbReference type="PANTHER" id="PTHR47840">
    <property type="entry name" value="ZN(II)2CYS6 TRANSCRIPTION FACTOR (EUROFUNG)-RELATED"/>
    <property type="match status" value="1"/>
</dbReference>